<dbReference type="GO" id="GO:0004619">
    <property type="term" value="F:phosphoglycerate mutase activity"/>
    <property type="evidence" value="ECO:0007669"/>
    <property type="project" value="UniProtKB-EC"/>
</dbReference>
<feature type="active site" description="Proton donor/acceptor" evidence="6">
    <location>
        <position position="93"/>
    </location>
</feature>
<dbReference type="PIRSF" id="PIRSF000709">
    <property type="entry name" value="6PFK_2-Ptase"/>
    <property type="match status" value="1"/>
</dbReference>
<dbReference type="FunFam" id="3.40.50.1240:FF:000003">
    <property type="entry name" value="2,3-bisphosphoglycerate-dependent phosphoglycerate mutase"/>
    <property type="match status" value="1"/>
</dbReference>
<dbReference type="EC" id="5.4.2.4" evidence="9"/>
<comment type="catalytic activity">
    <reaction evidence="1 9">
        <text>(2R)-2-phosphoglycerate = (2R)-3-phosphoglycerate</text>
        <dbReference type="Rhea" id="RHEA:15901"/>
        <dbReference type="ChEBI" id="CHEBI:58272"/>
        <dbReference type="ChEBI" id="CHEBI:58289"/>
        <dbReference type="EC" id="5.4.2.11"/>
    </reaction>
</comment>
<keyword evidence="11" id="KW-1185">Reference proteome</keyword>
<keyword evidence="4 9" id="KW-0324">Glycolysis</keyword>
<keyword evidence="5 9" id="KW-0413">Isomerase</keyword>
<dbReference type="Gene3D" id="3.40.50.1240">
    <property type="entry name" value="Phosphoglycerate mutase-like"/>
    <property type="match status" value="1"/>
</dbReference>
<proteinExistence type="inferred from homology"/>
<evidence type="ECO:0000256" key="7">
    <source>
        <dbReference type="PIRSR" id="PIRSR613078-2"/>
    </source>
</evidence>
<dbReference type="InterPro" id="IPR005952">
    <property type="entry name" value="Phosphogly_mut1"/>
</dbReference>
<dbReference type="GO" id="GO:0004082">
    <property type="term" value="F:bisphosphoglycerate mutase activity"/>
    <property type="evidence" value="ECO:0007669"/>
    <property type="project" value="UniProtKB-EC"/>
</dbReference>
<comment type="similarity">
    <text evidence="3 9">Belongs to the phosphoglycerate mutase family. BPG-dependent PGAM subfamily.</text>
</comment>
<feature type="binding site" evidence="7">
    <location>
        <position position="104"/>
    </location>
    <ligand>
        <name>substrate</name>
    </ligand>
</feature>
<evidence type="ECO:0000256" key="8">
    <source>
        <dbReference type="PIRSR" id="PIRSR613078-3"/>
    </source>
</evidence>
<dbReference type="InterPro" id="IPR029033">
    <property type="entry name" value="His_PPase_superfam"/>
</dbReference>
<dbReference type="EMBL" id="CABIJS010000255">
    <property type="protein sequence ID" value="VUZ47730.1"/>
    <property type="molecule type" value="Genomic_DNA"/>
</dbReference>
<dbReference type="AlphaFoldDB" id="A0A564YKM8"/>
<feature type="binding site" evidence="7">
    <location>
        <begin position="14"/>
        <end position="21"/>
    </location>
    <ligand>
        <name>substrate</name>
    </ligand>
</feature>
<reference evidence="10 11" key="1">
    <citation type="submission" date="2019-07" db="EMBL/GenBank/DDBJ databases">
        <authorList>
            <person name="Jastrzebski P J."/>
            <person name="Paukszto L."/>
            <person name="Jastrzebski P J."/>
        </authorList>
    </citation>
    <scope>NUCLEOTIDE SEQUENCE [LARGE SCALE GENOMIC DNA]</scope>
    <source>
        <strain evidence="10 11">WMS-il1</strain>
    </source>
</reference>
<evidence type="ECO:0000256" key="9">
    <source>
        <dbReference type="RuleBase" id="RU004511"/>
    </source>
</evidence>
<comment type="catalytic activity">
    <reaction evidence="2 9">
        <text>(2R)-3-phospho-glyceroyl phosphate = (2R)-2,3-bisphosphoglycerate + H(+)</text>
        <dbReference type="Rhea" id="RHEA:17765"/>
        <dbReference type="ChEBI" id="CHEBI:15378"/>
        <dbReference type="ChEBI" id="CHEBI:57604"/>
        <dbReference type="ChEBI" id="CHEBI:58248"/>
        <dbReference type="EC" id="5.4.2.4"/>
    </reaction>
</comment>
<evidence type="ECO:0000313" key="11">
    <source>
        <dbReference type="Proteomes" id="UP000321570"/>
    </source>
</evidence>
<sequence length="252" mass="28863">MLSKSHCHRLVLLRHGECELNKENKFTGWLDSDLSSRGECEARQSGQMMNQRHLIFDVAYTSVLKRAIKFCHIALDELNLLWIPTVKSWRLNERMLGALQGMSKEDSFTKFGKCQVKLWTTSFDIPPPESICTGPKPLEFDSRYAHLDINLLPKTESMKDTIERVLPFWHDEIVPSIKKGKRILVIAHLNSIRALIKHIDNVPNDKVMDIDIPTGIPLVYELQASLVPVRKYYLADTSEIAPVISREDGNIK</sequence>
<evidence type="ECO:0000256" key="2">
    <source>
        <dbReference type="ARBA" id="ARBA00000505"/>
    </source>
</evidence>
<organism evidence="10 11">
    <name type="scientific">Hymenolepis diminuta</name>
    <name type="common">Rat tapeworm</name>
    <dbReference type="NCBI Taxonomy" id="6216"/>
    <lineage>
        <taxon>Eukaryota</taxon>
        <taxon>Metazoa</taxon>
        <taxon>Spiralia</taxon>
        <taxon>Lophotrochozoa</taxon>
        <taxon>Platyhelminthes</taxon>
        <taxon>Cestoda</taxon>
        <taxon>Eucestoda</taxon>
        <taxon>Cyclophyllidea</taxon>
        <taxon>Hymenolepididae</taxon>
        <taxon>Hymenolepis</taxon>
    </lineage>
</organism>
<dbReference type="PANTHER" id="PTHR11931">
    <property type="entry name" value="PHOSPHOGLYCERATE MUTASE"/>
    <property type="match status" value="1"/>
</dbReference>
<dbReference type="CDD" id="cd07067">
    <property type="entry name" value="HP_PGM_like"/>
    <property type="match status" value="1"/>
</dbReference>
<dbReference type="SMART" id="SM00855">
    <property type="entry name" value="PGAM"/>
    <property type="match status" value="1"/>
</dbReference>
<protein>
    <recommendedName>
        <fullName evidence="9">Phosphoglycerate mutase</fullName>
        <ecNumber evidence="9">5.4.2.11</ecNumber>
        <ecNumber evidence="9">5.4.2.4</ecNumber>
    </recommendedName>
</protein>
<evidence type="ECO:0000256" key="5">
    <source>
        <dbReference type="ARBA" id="ARBA00023235"/>
    </source>
</evidence>
<evidence type="ECO:0000256" key="1">
    <source>
        <dbReference type="ARBA" id="ARBA00000380"/>
    </source>
</evidence>
<name>A0A564YKM8_HYMDI</name>
<feature type="non-terminal residue" evidence="10">
    <location>
        <position position="252"/>
    </location>
</feature>
<dbReference type="PROSITE" id="PS00175">
    <property type="entry name" value="PG_MUTASE"/>
    <property type="match status" value="1"/>
</dbReference>
<accession>A0A564YKM8</accession>
<dbReference type="NCBIfam" id="TIGR01258">
    <property type="entry name" value="pgm_1"/>
    <property type="match status" value="1"/>
</dbReference>
<dbReference type="Proteomes" id="UP000321570">
    <property type="component" value="Unassembled WGS sequence"/>
</dbReference>
<evidence type="ECO:0000256" key="6">
    <source>
        <dbReference type="PIRSR" id="PIRSR613078-1"/>
    </source>
</evidence>
<dbReference type="HAMAP" id="MF_01039">
    <property type="entry name" value="PGAM_GpmA"/>
    <property type="match status" value="1"/>
</dbReference>
<dbReference type="Pfam" id="PF00300">
    <property type="entry name" value="His_Phos_1"/>
    <property type="match status" value="1"/>
</dbReference>
<gene>
    <name evidence="10" type="ORF">WMSIL1_LOCUS7180</name>
</gene>
<evidence type="ECO:0000256" key="3">
    <source>
        <dbReference type="ARBA" id="ARBA00006717"/>
    </source>
</evidence>
<evidence type="ECO:0000256" key="4">
    <source>
        <dbReference type="ARBA" id="ARBA00023152"/>
    </source>
</evidence>
<feature type="active site" description="Tele-phosphohistidine intermediate" evidence="6">
    <location>
        <position position="15"/>
    </location>
</feature>
<dbReference type="InterPro" id="IPR013078">
    <property type="entry name" value="His_Pase_superF_clade-1"/>
</dbReference>
<dbReference type="SUPFAM" id="SSF53254">
    <property type="entry name" value="Phosphoglycerate mutase-like"/>
    <property type="match status" value="1"/>
</dbReference>
<feature type="binding site" evidence="7">
    <location>
        <position position="66"/>
    </location>
    <ligand>
        <name>substrate</name>
    </ligand>
</feature>
<dbReference type="EC" id="5.4.2.11" evidence="9"/>
<dbReference type="InterPro" id="IPR001345">
    <property type="entry name" value="PG/BPGM_mutase_AS"/>
</dbReference>
<feature type="site" description="Transition state stabilizer" evidence="8">
    <location>
        <position position="188"/>
    </location>
</feature>
<dbReference type="GO" id="GO:0006096">
    <property type="term" value="P:glycolytic process"/>
    <property type="evidence" value="ECO:0007669"/>
    <property type="project" value="UniProtKB-KW"/>
</dbReference>
<feature type="binding site" evidence="7">
    <location>
        <begin position="27"/>
        <end position="28"/>
    </location>
    <ligand>
        <name>substrate</name>
    </ligand>
</feature>
<evidence type="ECO:0000313" key="10">
    <source>
        <dbReference type="EMBL" id="VUZ47730.1"/>
    </source>
</evidence>